<dbReference type="eggNOG" id="ENOG5032UBP">
    <property type="taxonomic scope" value="Bacteria"/>
</dbReference>
<dbReference type="STRING" id="13035.Dacsa_1795"/>
<dbReference type="HOGENOM" id="CLU_129905_0_0_3"/>
<dbReference type="AlphaFoldDB" id="K9YWF1"/>
<sequence length="127" mass="14739">MIPKIKNALAWEQTQKLMQPAYIRVVDNLRKAIEDSSWRESYQEVQTPLPGYELSLSSEEKEIKINLWELCFEVCFQDYQQGSVPLDAELTVDVDTSLLTEDTGEVNWERLDEKAMGKVEQLLENLN</sequence>
<dbReference type="EMBL" id="CP003944">
    <property type="protein sequence ID" value="AFZ50453.1"/>
    <property type="molecule type" value="Genomic_DNA"/>
</dbReference>
<dbReference type="Proteomes" id="UP000010482">
    <property type="component" value="Chromosome"/>
</dbReference>
<evidence type="ECO:0000313" key="1">
    <source>
        <dbReference type="EMBL" id="AFZ50453.1"/>
    </source>
</evidence>
<name>K9YWF1_DACS8</name>
<dbReference type="OrthoDB" id="461689at2"/>
<dbReference type="RefSeq" id="WP_015229450.1">
    <property type="nucleotide sequence ID" value="NC_019780.1"/>
</dbReference>
<dbReference type="KEGG" id="dsl:Dacsa_1795"/>
<keyword evidence="2" id="KW-1185">Reference proteome</keyword>
<protein>
    <submittedName>
        <fullName evidence="1">Uncharacterized protein</fullName>
    </submittedName>
</protein>
<proteinExistence type="predicted"/>
<reference evidence="1" key="1">
    <citation type="submission" date="2012-04" db="EMBL/GenBank/DDBJ databases">
        <title>Finished genome of Dactylococcopsis salina PCC 8305.</title>
        <authorList>
            <consortium name="US DOE Joint Genome Institute"/>
            <person name="Gugger M."/>
            <person name="Coursin T."/>
            <person name="Rippka R."/>
            <person name="Tandeau De Marsac N."/>
            <person name="Huntemann M."/>
            <person name="Wei C.-L."/>
            <person name="Han J."/>
            <person name="Detter J.C."/>
            <person name="Han C."/>
            <person name="Tapia R."/>
            <person name="Daligault H."/>
            <person name="Chen A."/>
            <person name="Krypides N."/>
            <person name="Mavromatis K."/>
            <person name="Markowitz V."/>
            <person name="Szeto E."/>
            <person name="Ivanova N."/>
            <person name="Ovchinnikova G."/>
            <person name="Pagani I."/>
            <person name="Pati A."/>
            <person name="Goodwin L."/>
            <person name="Peters L."/>
            <person name="Pitluck S."/>
            <person name="Woyke T."/>
            <person name="Kerfeld C."/>
        </authorList>
    </citation>
    <scope>NUCLEOTIDE SEQUENCE [LARGE SCALE GENOMIC DNA]</scope>
    <source>
        <strain evidence="1">PCC 8305</strain>
    </source>
</reference>
<accession>K9YWF1</accession>
<gene>
    <name evidence="1" type="ORF">Dacsa_1795</name>
</gene>
<evidence type="ECO:0000313" key="2">
    <source>
        <dbReference type="Proteomes" id="UP000010482"/>
    </source>
</evidence>
<organism evidence="1 2">
    <name type="scientific">Dactylococcopsis salina (strain PCC 8305)</name>
    <name type="common">Myxobactron salinum</name>
    <dbReference type="NCBI Taxonomy" id="13035"/>
    <lineage>
        <taxon>Bacteria</taxon>
        <taxon>Bacillati</taxon>
        <taxon>Cyanobacteriota</taxon>
        <taxon>Cyanophyceae</taxon>
        <taxon>Nodosilineales</taxon>
        <taxon>Cymatolegaceae</taxon>
        <taxon>Dactylococcopsis</taxon>
    </lineage>
</organism>